<dbReference type="PROSITE" id="PS50088">
    <property type="entry name" value="ANK_REPEAT"/>
    <property type="match status" value="3"/>
</dbReference>
<name>A0A4W5P1W7_9TELE</name>
<reference evidence="4" key="3">
    <citation type="submission" date="2025-09" db="UniProtKB">
        <authorList>
            <consortium name="Ensembl"/>
        </authorList>
    </citation>
    <scope>IDENTIFICATION</scope>
</reference>
<dbReference type="GeneTree" id="ENSGT00940000160194"/>
<proteinExistence type="predicted"/>
<protein>
    <submittedName>
        <fullName evidence="4">Cyclin-dependent kinase inhibitor 2C (p18, inhibits CDK4)</fullName>
    </submittedName>
</protein>
<dbReference type="STRING" id="62062.ENSHHUP00000058596"/>
<keyword evidence="2 3" id="KW-0040">ANK repeat</keyword>
<dbReference type="GO" id="GO:0005737">
    <property type="term" value="C:cytoplasm"/>
    <property type="evidence" value="ECO:0007669"/>
    <property type="project" value="TreeGrafter"/>
</dbReference>
<evidence type="ECO:0000313" key="4">
    <source>
        <dbReference type="Ensembl" id="ENSHHUP00000058596.1"/>
    </source>
</evidence>
<dbReference type="Proteomes" id="UP000314982">
    <property type="component" value="Unassembled WGS sequence"/>
</dbReference>
<keyword evidence="5" id="KW-1185">Reference proteome</keyword>
<dbReference type="InterPro" id="IPR050776">
    <property type="entry name" value="Ank_Repeat/CDKN_Inhibitor"/>
</dbReference>
<reference evidence="4" key="2">
    <citation type="submission" date="2025-08" db="UniProtKB">
        <authorList>
            <consortium name="Ensembl"/>
        </authorList>
    </citation>
    <scope>IDENTIFICATION</scope>
</reference>
<feature type="repeat" description="ANK" evidence="3">
    <location>
        <begin position="97"/>
        <end position="129"/>
    </location>
</feature>
<dbReference type="GO" id="GO:2000045">
    <property type="term" value="P:regulation of G1/S transition of mitotic cell cycle"/>
    <property type="evidence" value="ECO:0007669"/>
    <property type="project" value="TreeGrafter"/>
</dbReference>
<dbReference type="Pfam" id="PF13637">
    <property type="entry name" value="Ank_4"/>
    <property type="match status" value="1"/>
</dbReference>
<evidence type="ECO:0000313" key="5">
    <source>
        <dbReference type="Proteomes" id="UP000314982"/>
    </source>
</evidence>
<organism evidence="4 5">
    <name type="scientific">Hucho hucho</name>
    <name type="common">huchen</name>
    <dbReference type="NCBI Taxonomy" id="62062"/>
    <lineage>
        <taxon>Eukaryota</taxon>
        <taxon>Metazoa</taxon>
        <taxon>Chordata</taxon>
        <taxon>Craniata</taxon>
        <taxon>Vertebrata</taxon>
        <taxon>Euteleostomi</taxon>
        <taxon>Actinopterygii</taxon>
        <taxon>Neopterygii</taxon>
        <taxon>Teleostei</taxon>
        <taxon>Protacanthopterygii</taxon>
        <taxon>Salmoniformes</taxon>
        <taxon>Salmonidae</taxon>
        <taxon>Salmoninae</taxon>
        <taxon>Hucho</taxon>
    </lineage>
</organism>
<reference evidence="5" key="1">
    <citation type="submission" date="2018-06" db="EMBL/GenBank/DDBJ databases">
        <title>Genome assembly of Danube salmon.</title>
        <authorList>
            <person name="Macqueen D.J."/>
            <person name="Gundappa M.K."/>
        </authorList>
    </citation>
    <scope>NUCLEOTIDE SEQUENCE [LARGE SCALE GENOMIC DNA]</scope>
</reference>
<sequence>MNFNSLLSSVFTAMSSLYGNRKVRYGSSCCNVLNTYTFNVQNANGSTKSCRALFFLRTHFILGISFSICNIGTFRLHGMPKLSHREEAQLLFLRMAGGANRLSSASARGDLAEVEMLLQNGADVNESNVFGRTPLQVMKLGNPAIAEALLRANANPNVRDHVRGLTITHDAARDGYADTLRVLMDHGADVNLLDNDGNLPLHLAAREGYLDVVQLLVGCTMEATRCNSKGHTPYDLATMNHRVSIAQYIQGHTN</sequence>
<evidence type="ECO:0000256" key="1">
    <source>
        <dbReference type="ARBA" id="ARBA00022737"/>
    </source>
</evidence>
<feature type="repeat" description="ANK" evidence="3">
    <location>
        <begin position="163"/>
        <end position="195"/>
    </location>
</feature>
<dbReference type="PANTHER" id="PTHR24201">
    <property type="entry name" value="ANK_REP_REGION DOMAIN-CONTAINING PROTEIN"/>
    <property type="match status" value="1"/>
</dbReference>
<dbReference type="Gene3D" id="1.25.40.20">
    <property type="entry name" value="Ankyrin repeat-containing domain"/>
    <property type="match status" value="1"/>
</dbReference>
<dbReference type="Ensembl" id="ENSHHUT00000060601.1">
    <property type="protein sequence ID" value="ENSHHUP00000058596.1"/>
    <property type="gene ID" value="ENSHHUG00000034853.1"/>
</dbReference>
<keyword evidence="1" id="KW-0677">Repeat</keyword>
<dbReference type="Pfam" id="PF12796">
    <property type="entry name" value="Ank_2"/>
    <property type="match status" value="1"/>
</dbReference>
<dbReference type="PROSITE" id="PS50297">
    <property type="entry name" value="ANK_REP_REGION"/>
    <property type="match status" value="3"/>
</dbReference>
<evidence type="ECO:0000256" key="3">
    <source>
        <dbReference type="PROSITE-ProRule" id="PRU00023"/>
    </source>
</evidence>
<dbReference type="InterPro" id="IPR036770">
    <property type="entry name" value="Ankyrin_rpt-contain_sf"/>
</dbReference>
<accession>A0A4W5P1W7</accession>
<dbReference type="GO" id="GO:0005634">
    <property type="term" value="C:nucleus"/>
    <property type="evidence" value="ECO:0007669"/>
    <property type="project" value="TreeGrafter"/>
</dbReference>
<dbReference type="GO" id="GO:0008285">
    <property type="term" value="P:negative regulation of cell population proliferation"/>
    <property type="evidence" value="ECO:0007669"/>
    <property type="project" value="TreeGrafter"/>
</dbReference>
<dbReference type="SMART" id="SM00248">
    <property type="entry name" value="ANK"/>
    <property type="match status" value="4"/>
</dbReference>
<dbReference type="AlphaFoldDB" id="A0A4W5P1W7"/>
<dbReference type="SUPFAM" id="SSF48403">
    <property type="entry name" value="Ankyrin repeat"/>
    <property type="match status" value="1"/>
</dbReference>
<feature type="repeat" description="ANK" evidence="3">
    <location>
        <begin position="196"/>
        <end position="217"/>
    </location>
</feature>
<dbReference type="PANTHER" id="PTHR24201:SF9">
    <property type="entry name" value="CYCLIN-DEPENDENT KINASE 4 INHIBITOR C"/>
    <property type="match status" value="1"/>
</dbReference>
<dbReference type="GO" id="GO:0019901">
    <property type="term" value="F:protein kinase binding"/>
    <property type="evidence" value="ECO:0007669"/>
    <property type="project" value="TreeGrafter"/>
</dbReference>
<dbReference type="InterPro" id="IPR002110">
    <property type="entry name" value="Ankyrin_rpt"/>
</dbReference>
<evidence type="ECO:0000256" key="2">
    <source>
        <dbReference type="ARBA" id="ARBA00023043"/>
    </source>
</evidence>
<dbReference type="GO" id="GO:0004861">
    <property type="term" value="F:cyclin-dependent protein serine/threonine kinase inhibitor activity"/>
    <property type="evidence" value="ECO:0007669"/>
    <property type="project" value="TreeGrafter"/>
</dbReference>